<protein>
    <submittedName>
        <fullName evidence="2">LLM class flavin-dependent oxidoreductase</fullName>
    </submittedName>
</protein>
<dbReference type="GO" id="GO:0005829">
    <property type="term" value="C:cytosol"/>
    <property type="evidence" value="ECO:0007669"/>
    <property type="project" value="TreeGrafter"/>
</dbReference>
<accession>A0A3R9MCR3</accession>
<dbReference type="OrthoDB" id="9780518at2"/>
<sequence length="315" mass="34924">MKKLSIGLLDFGVRHTEMNSLLRVTDLLDYASRADLLGFSRLWISEHHIPSKKQSWSNPTILLPLLAGMTSRIKIGVAGILLGIHQPYHVAGDYKMLNNLFPGRIDLGLANGGVMPTVAELATGIAGLNLPESFARHLEKLLFCLREEEELLQLGTVIPPFKGTVPEVWSLTTNMGRGLQRAIDNKMNLSRSIFHKGSDREFHKEELLAFKEAFFALHGHYPQTNLVLAGAVHHTTAKAKAAVFATEEGYDYNIVGTANQFYDTALQYQQDYGFDEIILMNVAMKPKDRAVALELWSEAFSLKAPPVKAKKAAAV</sequence>
<dbReference type="GO" id="GO:0016705">
    <property type="term" value="F:oxidoreductase activity, acting on paired donors, with incorporation or reduction of molecular oxygen"/>
    <property type="evidence" value="ECO:0007669"/>
    <property type="project" value="InterPro"/>
</dbReference>
<dbReference type="Proteomes" id="UP000270291">
    <property type="component" value="Unassembled WGS sequence"/>
</dbReference>
<organism evidence="2 3">
    <name type="scientific">Hymenobacter perfusus</name>
    <dbReference type="NCBI Taxonomy" id="1236770"/>
    <lineage>
        <taxon>Bacteria</taxon>
        <taxon>Pseudomonadati</taxon>
        <taxon>Bacteroidota</taxon>
        <taxon>Cytophagia</taxon>
        <taxon>Cytophagales</taxon>
        <taxon>Hymenobacteraceae</taxon>
        <taxon>Hymenobacter</taxon>
    </lineage>
</organism>
<keyword evidence="3" id="KW-1185">Reference proteome</keyword>
<evidence type="ECO:0000259" key="1">
    <source>
        <dbReference type="Pfam" id="PF00296"/>
    </source>
</evidence>
<reference evidence="2 3" key="1">
    <citation type="submission" date="2018-12" db="EMBL/GenBank/DDBJ databases">
        <authorList>
            <person name="Feng G."/>
            <person name="Zhu H."/>
        </authorList>
    </citation>
    <scope>NUCLEOTIDE SEQUENCE [LARGE SCALE GENOMIC DNA]</scope>
    <source>
        <strain evidence="2 3">LMG 26000</strain>
    </source>
</reference>
<dbReference type="InterPro" id="IPR011251">
    <property type="entry name" value="Luciferase-like_dom"/>
</dbReference>
<dbReference type="PANTHER" id="PTHR30137">
    <property type="entry name" value="LUCIFERASE-LIKE MONOOXYGENASE"/>
    <property type="match status" value="1"/>
</dbReference>
<dbReference type="EMBL" id="RWIU01000004">
    <property type="protein sequence ID" value="RSK42761.1"/>
    <property type="molecule type" value="Genomic_DNA"/>
</dbReference>
<dbReference type="AlphaFoldDB" id="A0A3R9MCR3"/>
<dbReference type="PANTHER" id="PTHR30137:SF6">
    <property type="entry name" value="LUCIFERASE-LIKE MONOOXYGENASE"/>
    <property type="match status" value="1"/>
</dbReference>
<feature type="domain" description="Luciferase-like" evidence="1">
    <location>
        <begin position="22"/>
        <end position="146"/>
    </location>
</feature>
<evidence type="ECO:0000313" key="2">
    <source>
        <dbReference type="EMBL" id="RSK42761.1"/>
    </source>
</evidence>
<proteinExistence type="predicted"/>
<dbReference type="InterPro" id="IPR050766">
    <property type="entry name" value="Bact_Lucif_Oxidored"/>
</dbReference>
<evidence type="ECO:0000313" key="3">
    <source>
        <dbReference type="Proteomes" id="UP000270291"/>
    </source>
</evidence>
<dbReference type="InterPro" id="IPR036661">
    <property type="entry name" value="Luciferase-like_sf"/>
</dbReference>
<comment type="caution">
    <text evidence="2">The sequence shown here is derived from an EMBL/GenBank/DDBJ whole genome shotgun (WGS) entry which is preliminary data.</text>
</comment>
<gene>
    <name evidence="2" type="ORF">EI293_13250</name>
</gene>
<dbReference type="RefSeq" id="WP_125438607.1">
    <property type="nucleotide sequence ID" value="NZ_RWIU01000004.1"/>
</dbReference>
<dbReference type="Gene3D" id="3.20.20.30">
    <property type="entry name" value="Luciferase-like domain"/>
    <property type="match status" value="1"/>
</dbReference>
<dbReference type="SUPFAM" id="SSF51679">
    <property type="entry name" value="Bacterial luciferase-like"/>
    <property type="match status" value="1"/>
</dbReference>
<dbReference type="Pfam" id="PF00296">
    <property type="entry name" value="Bac_luciferase"/>
    <property type="match status" value="1"/>
</dbReference>
<name>A0A3R9MCR3_9BACT</name>